<keyword evidence="4" id="KW-0479">Metal-binding</keyword>
<dbReference type="InterPro" id="IPR005911">
    <property type="entry name" value="YhcC-like"/>
</dbReference>
<dbReference type="RefSeq" id="WP_072284580.1">
    <property type="nucleotide sequence ID" value="NZ_CP015519.1"/>
</dbReference>
<dbReference type="PANTHER" id="PTHR11135">
    <property type="entry name" value="HISTONE ACETYLTRANSFERASE-RELATED"/>
    <property type="match status" value="1"/>
</dbReference>
<dbReference type="Proteomes" id="UP000182517">
    <property type="component" value="Chromosome"/>
</dbReference>
<dbReference type="GO" id="GO:0051539">
    <property type="term" value="F:4 iron, 4 sulfur cluster binding"/>
    <property type="evidence" value="ECO:0007669"/>
    <property type="project" value="UniProtKB-KW"/>
</dbReference>
<proteinExistence type="predicted"/>
<keyword evidence="9" id="KW-1185">Reference proteome</keyword>
<dbReference type="InterPro" id="IPR039661">
    <property type="entry name" value="ELP3"/>
</dbReference>
<comment type="cofactor">
    <cofactor evidence="1">
        <name>[4Fe-4S] cluster</name>
        <dbReference type="ChEBI" id="CHEBI:49883"/>
    </cofactor>
</comment>
<dbReference type="KEGG" id="pef:A7E78_12290"/>
<dbReference type="SMART" id="SM00729">
    <property type="entry name" value="Elp3"/>
    <property type="match status" value="1"/>
</dbReference>
<evidence type="ECO:0000313" key="8">
    <source>
        <dbReference type="EMBL" id="APG28553.1"/>
    </source>
</evidence>
<dbReference type="GO" id="GO:0046872">
    <property type="term" value="F:metal ion binding"/>
    <property type="evidence" value="ECO:0007669"/>
    <property type="project" value="UniProtKB-KW"/>
</dbReference>
<evidence type="ECO:0000256" key="5">
    <source>
        <dbReference type="ARBA" id="ARBA00023004"/>
    </source>
</evidence>
<dbReference type="InterPro" id="IPR032432">
    <property type="entry name" value="Radical_SAM_C"/>
</dbReference>
<feature type="domain" description="Radical SAM core" evidence="7">
    <location>
        <begin position="16"/>
        <end position="257"/>
    </location>
</feature>
<evidence type="ECO:0000313" key="9">
    <source>
        <dbReference type="Proteomes" id="UP000182517"/>
    </source>
</evidence>
<dbReference type="STRING" id="1842532.A7E78_12290"/>
<keyword evidence="5" id="KW-0408">Iron</keyword>
<evidence type="ECO:0000256" key="4">
    <source>
        <dbReference type="ARBA" id="ARBA00022723"/>
    </source>
</evidence>
<dbReference type="OrthoDB" id="9801689at2"/>
<evidence type="ECO:0000256" key="1">
    <source>
        <dbReference type="ARBA" id="ARBA00001966"/>
    </source>
</evidence>
<dbReference type="Pfam" id="PF16199">
    <property type="entry name" value="Radical_SAM_C"/>
    <property type="match status" value="1"/>
</dbReference>
<keyword evidence="2" id="KW-0004">4Fe-4S</keyword>
<dbReference type="InterPro" id="IPR023404">
    <property type="entry name" value="rSAM_horseshoe"/>
</dbReference>
<accession>A0A1L3GRL3</accession>
<keyword evidence="3" id="KW-0949">S-adenosyl-L-methionine</keyword>
<dbReference type="GO" id="GO:0003824">
    <property type="term" value="F:catalytic activity"/>
    <property type="evidence" value="ECO:0007669"/>
    <property type="project" value="InterPro"/>
</dbReference>
<reference evidence="8 9" key="1">
    <citation type="journal article" date="2017" name="Genome Announc.">
        <title>Complete Genome Sequences of Two Acetylene-Fermenting Pelobacter acetylenicus Strains.</title>
        <authorList>
            <person name="Sutton J.M."/>
            <person name="Baesman S.M."/>
            <person name="Fierst J.L."/>
            <person name="Poret-Peterson A.T."/>
            <person name="Oremland R.S."/>
            <person name="Dunlap D.S."/>
            <person name="Akob D.M."/>
        </authorList>
    </citation>
    <scope>NUCLEOTIDE SEQUENCE [LARGE SCALE GENOMIC DNA]</scope>
    <source>
        <strain evidence="8 9">SFB93</strain>
    </source>
</reference>
<dbReference type="PANTHER" id="PTHR11135:SF1">
    <property type="entry name" value="PROTEIN YHCC"/>
    <property type="match status" value="1"/>
</dbReference>
<gene>
    <name evidence="8" type="ORF">A7E78_12290</name>
</gene>
<keyword evidence="6" id="KW-0411">Iron-sulfur</keyword>
<evidence type="ECO:0000259" key="7">
    <source>
        <dbReference type="PROSITE" id="PS51918"/>
    </source>
</evidence>
<evidence type="ECO:0000256" key="3">
    <source>
        <dbReference type="ARBA" id="ARBA00022691"/>
    </source>
</evidence>
<organism evidence="8 9">
    <name type="scientific">Syntrophotalea acetylenivorans</name>
    <dbReference type="NCBI Taxonomy" id="1842532"/>
    <lineage>
        <taxon>Bacteria</taxon>
        <taxon>Pseudomonadati</taxon>
        <taxon>Thermodesulfobacteriota</taxon>
        <taxon>Desulfuromonadia</taxon>
        <taxon>Desulfuromonadales</taxon>
        <taxon>Syntrophotaleaceae</taxon>
        <taxon>Syntrophotalea</taxon>
    </lineage>
</organism>
<dbReference type="InterPro" id="IPR058240">
    <property type="entry name" value="rSAM_sf"/>
</dbReference>
<dbReference type="SFLD" id="SFLDG01086">
    <property type="entry name" value="elongater_protein-like"/>
    <property type="match status" value="1"/>
</dbReference>
<evidence type="ECO:0000256" key="2">
    <source>
        <dbReference type="ARBA" id="ARBA00022485"/>
    </source>
</evidence>
<sequence>MNNKPYNLFSSHLKQCFGGRVHKISVDAGFSCPNRGATRDQPGCLFCDPSGSGSAGIEPALSVAEQIQAGKEVMVRKYKAEHFLAYFQPFSNTFAPVDRLRSLYDEALGVEGVVGLAVGTRPDCLPPEVLDLLAEYHRRSYFWLELGLQSIHDQTLNRLRRGHDYDTFVKTYHQAKRRGLRVCVHLILGLPGENREQILASAEEMARLGVDGIKLHLLHVLEGTGLGDLYRQGEMEILSQEDYVSLVVDMVERLSPQTLIHRLTGDGPRDRLLAPLWSLNKWQVLNAIDAEFKHRGTKQGSRFDG</sequence>
<dbReference type="Pfam" id="PF04055">
    <property type="entry name" value="Radical_SAM"/>
    <property type="match status" value="1"/>
</dbReference>
<dbReference type="SUPFAM" id="SSF102114">
    <property type="entry name" value="Radical SAM enzymes"/>
    <property type="match status" value="1"/>
</dbReference>
<dbReference type="InterPro" id="IPR006638">
    <property type="entry name" value="Elp3/MiaA/NifB-like_rSAM"/>
</dbReference>
<dbReference type="SFLD" id="SFLDS00029">
    <property type="entry name" value="Radical_SAM"/>
    <property type="match status" value="1"/>
</dbReference>
<protein>
    <submittedName>
        <fullName evidence="8">TIGR01212 family radical SAM protein</fullName>
    </submittedName>
</protein>
<dbReference type="Gene3D" id="3.80.30.20">
    <property type="entry name" value="tm_1862 like domain"/>
    <property type="match status" value="1"/>
</dbReference>
<dbReference type="EMBL" id="CP015519">
    <property type="protein sequence ID" value="APG28553.1"/>
    <property type="molecule type" value="Genomic_DNA"/>
</dbReference>
<dbReference type="InterPro" id="IPR007197">
    <property type="entry name" value="rSAM"/>
</dbReference>
<dbReference type="NCBIfam" id="TIGR01212">
    <property type="entry name" value="TIGR01212 family radical SAM protein"/>
    <property type="match status" value="1"/>
</dbReference>
<dbReference type="AlphaFoldDB" id="A0A1L3GRL3"/>
<evidence type="ECO:0000256" key="6">
    <source>
        <dbReference type="ARBA" id="ARBA00023014"/>
    </source>
</evidence>
<dbReference type="PROSITE" id="PS51918">
    <property type="entry name" value="RADICAL_SAM"/>
    <property type="match status" value="1"/>
</dbReference>
<name>A0A1L3GRL3_9BACT</name>
<dbReference type="SFLD" id="SFLDG01091">
    <property type="entry name" value="uncharacterized_CHP01210-like"/>
    <property type="match status" value="1"/>
</dbReference>